<dbReference type="SUPFAM" id="SSF51556">
    <property type="entry name" value="Metallo-dependent hydrolases"/>
    <property type="match status" value="1"/>
</dbReference>
<comment type="caution">
    <text evidence="3">The sequence shown here is derived from an EMBL/GenBank/DDBJ whole genome shotgun (WGS) entry which is preliminary data.</text>
</comment>
<dbReference type="PROSITE" id="PS01114">
    <property type="entry name" value="GPR1_FUN34_YAAH"/>
    <property type="match status" value="1"/>
</dbReference>
<sequence>MPLQPEMKLISVDDHLVEHPMVWQDRLPEAYKEAGPKIVETETGQQLWQYEDRRSSNIGLNAVAGKDPSEYGIDPLRYDEMIPGCYQPGERLKDMDIDGVYSGLCFPTFPRFAGTTFNEGKDRKLSLLCVQAYNDFMLDEWSATAPDRLPALCILPFWDVEAAAAEVRRVAGKGAKAITFPENPVPLGLPSFHTDHWEPVWNAIEETDLPVCLHFGTSRDIPITAPDAPEAAWISLMGTNSMKAMSDLCFSPVFHRHPGLKVSLSEGGVGWIPYLLERMDATWERHRFYQKVNQEVRPSELFRRNIWGCFISDDIGIILRHEIGLDRLTWECDYPHSDSNWPNSRKLLEASFLDVPDHEVRTIVETNAAKLFKLAV</sequence>
<keyword evidence="4" id="KW-1185">Reference proteome</keyword>
<organism evidence="3 4">
    <name type="scientific">Pseudonocardia ailaonensis</name>
    <dbReference type="NCBI Taxonomy" id="367279"/>
    <lineage>
        <taxon>Bacteria</taxon>
        <taxon>Bacillati</taxon>
        <taxon>Actinomycetota</taxon>
        <taxon>Actinomycetes</taxon>
        <taxon>Pseudonocardiales</taxon>
        <taxon>Pseudonocardiaceae</taxon>
        <taxon>Pseudonocardia</taxon>
    </lineage>
</organism>
<dbReference type="EMBL" id="BAAAQK010000009">
    <property type="protein sequence ID" value="GAA1851379.1"/>
    <property type="molecule type" value="Genomic_DNA"/>
</dbReference>
<proteinExistence type="predicted"/>
<feature type="domain" description="Amidohydrolase-related" evidence="2">
    <location>
        <begin position="85"/>
        <end position="374"/>
    </location>
</feature>
<dbReference type="InterPro" id="IPR006680">
    <property type="entry name" value="Amidohydro-rel"/>
</dbReference>
<dbReference type="PANTHER" id="PTHR21240:SF28">
    <property type="entry name" value="ISO-OROTATE DECARBOXYLASE (EUROFUNG)"/>
    <property type="match status" value="1"/>
</dbReference>
<dbReference type="Proteomes" id="UP001500449">
    <property type="component" value="Unassembled WGS sequence"/>
</dbReference>
<evidence type="ECO:0000313" key="4">
    <source>
        <dbReference type="Proteomes" id="UP001500449"/>
    </source>
</evidence>
<dbReference type="InterPro" id="IPR047622">
    <property type="entry name" value="GPR1_FUN34_YAAH"/>
</dbReference>
<accession>A0ABN2N3Z7</accession>
<evidence type="ECO:0000256" key="1">
    <source>
        <dbReference type="ARBA" id="ARBA00023239"/>
    </source>
</evidence>
<dbReference type="InterPro" id="IPR032465">
    <property type="entry name" value="ACMSD"/>
</dbReference>
<dbReference type="Gene3D" id="3.20.20.140">
    <property type="entry name" value="Metal-dependent hydrolases"/>
    <property type="match status" value="1"/>
</dbReference>
<reference evidence="3 4" key="1">
    <citation type="journal article" date="2019" name="Int. J. Syst. Evol. Microbiol.">
        <title>The Global Catalogue of Microorganisms (GCM) 10K type strain sequencing project: providing services to taxonomists for standard genome sequencing and annotation.</title>
        <authorList>
            <consortium name="The Broad Institute Genomics Platform"/>
            <consortium name="The Broad Institute Genome Sequencing Center for Infectious Disease"/>
            <person name="Wu L."/>
            <person name="Ma J."/>
        </authorList>
    </citation>
    <scope>NUCLEOTIDE SEQUENCE [LARGE SCALE GENOMIC DNA]</scope>
    <source>
        <strain evidence="3 4">JCM 16009</strain>
    </source>
</reference>
<gene>
    <name evidence="3" type="ORF">GCM10009836_34210</name>
</gene>
<keyword evidence="1" id="KW-0456">Lyase</keyword>
<dbReference type="RefSeq" id="WP_344417728.1">
    <property type="nucleotide sequence ID" value="NZ_BAAAQK010000009.1"/>
</dbReference>
<dbReference type="PANTHER" id="PTHR21240">
    <property type="entry name" value="2-AMINO-3-CARBOXYLMUCONATE-6-SEMIALDEHYDE DECARBOXYLASE"/>
    <property type="match status" value="1"/>
</dbReference>
<evidence type="ECO:0000313" key="3">
    <source>
        <dbReference type="EMBL" id="GAA1851379.1"/>
    </source>
</evidence>
<name>A0ABN2N3Z7_9PSEU</name>
<evidence type="ECO:0000259" key="2">
    <source>
        <dbReference type="Pfam" id="PF04909"/>
    </source>
</evidence>
<dbReference type="InterPro" id="IPR032466">
    <property type="entry name" value="Metal_Hydrolase"/>
</dbReference>
<dbReference type="Pfam" id="PF04909">
    <property type="entry name" value="Amidohydro_2"/>
    <property type="match status" value="1"/>
</dbReference>
<protein>
    <submittedName>
        <fullName evidence="3">Amidohydrolase family protein</fullName>
    </submittedName>
</protein>